<protein>
    <recommendedName>
        <fullName evidence="7">Rhodopsin domain-containing protein</fullName>
    </recommendedName>
</protein>
<organism evidence="8 9">
    <name type="scientific">Lasiosphaeria hispida</name>
    <dbReference type="NCBI Taxonomy" id="260671"/>
    <lineage>
        <taxon>Eukaryota</taxon>
        <taxon>Fungi</taxon>
        <taxon>Dikarya</taxon>
        <taxon>Ascomycota</taxon>
        <taxon>Pezizomycotina</taxon>
        <taxon>Sordariomycetes</taxon>
        <taxon>Sordariomycetidae</taxon>
        <taxon>Sordariales</taxon>
        <taxon>Lasiosphaeriaceae</taxon>
        <taxon>Lasiosphaeria</taxon>
    </lineage>
</organism>
<comment type="caution">
    <text evidence="8">The sequence shown here is derived from an EMBL/GenBank/DDBJ whole genome shotgun (WGS) entry which is preliminary data.</text>
</comment>
<dbReference type="PANTHER" id="PTHR33048:SF129">
    <property type="entry name" value="INTEGRAL MEMBRANE PROTEIN-RELATED"/>
    <property type="match status" value="1"/>
</dbReference>
<keyword evidence="3 6" id="KW-1133">Transmembrane helix</keyword>
<name>A0AAJ0HDS0_9PEZI</name>
<dbReference type="GO" id="GO:0016020">
    <property type="term" value="C:membrane"/>
    <property type="evidence" value="ECO:0007669"/>
    <property type="project" value="UniProtKB-SubCell"/>
</dbReference>
<evidence type="ECO:0000313" key="8">
    <source>
        <dbReference type="EMBL" id="KAK3348932.1"/>
    </source>
</evidence>
<evidence type="ECO:0000256" key="5">
    <source>
        <dbReference type="ARBA" id="ARBA00038359"/>
    </source>
</evidence>
<sequence length="310" mass="33775">MDSGELPADDNKGPMLLATVHSLHALVVVVYLIRLWSRLRPKFALTAADYTITAALVAKYVSVVLTTTAVSHGFGRHAVYVDPSDLAVLGTQLFFIFIAGSIATGFARISIACLLLQVTTSRRWRIGMWSTIVVQALFMIIYCAVQLAQCHSAISKNINIKQTQCFTPAQVSSFSYASMGISMFSDLVCAIIPAFLIRSLSRSLVEKILTFTLLASCLLASLLGVAKIYFTVTFDFASTDGYYLMVDKFLWSRLEEAMIMIAACAPLIRVPIERALKRLGFSGFKAPARELNVVSLGSSAKDGGEWGSEG</sequence>
<feature type="transmembrane region" description="Helical" evidence="6">
    <location>
        <begin position="48"/>
        <end position="74"/>
    </location>
</feature>
<evidence type="ECO:0000256" key="2">
    <source>
        <dbReference type="ARBA" id="ARBA00022692"/>
    </source>
</evidence>
<feature type="transmembrane region" description="Helical" evidence="6">
    <location>
        <begin position="94"/>
        <end position="116"/>
    </location>
</feature>
<dbReference type="Proteomes" id="UP001275084">
    <property type="component" value="Unassembled WGS sequence"/>
</dbReference>
<comment type="subcellular location">
    <subcellularLocation>
        <location evidence="1">Membrane</location>
        <topology evidence="1">Multi-pass membrane protein</topology>
    </subcellularLocation>
</comment>
<feature type="transmembrane region" description="Helical" evidence="6">
    <location>
        <begin position="15"/>
        <end position="36"/>
    </location>
</feature>
<reference evidence="8" key="1">
    <citation type="journal article" date="2023" name="Mol. Phylogenet. Evol.">
        <title>Genome-scale phylogeny and comparative genomics of the fungal order Sordariales.</title>
        <authorList>
            <person name="Hensen N."/>
            <person name="Bonometti L."/>
            <person name="Westerberg I."/>
            <person name="Brannstrom I.O."/>
            <person name="Guillou S."/>
            <person name="Cros-Aarteil S."/>
            <person name="Calhoun S."/>
            <person name="Haridas S."/>
            <person name="Kuo A."/>
            <person name="Mondo S."/>
            <person name="Pangilinan J."/>
            <person name="Riley R."/>
            <person name="LaButti K."/>
            <person name="Andreopoulos B."/>
            <person name="Lipzen A."/>
            <person name="Chen C."/>
            <person name="Yan M."/>
            <person name="Daum C."/>
            <person name="Ng V."/>
            <person name="Clum A."/>
            <person name="Steindorff A."/>
            <person name="Ohm R.A."/>
            <person name="Martin F."/>
            <person name="Silar P."/>
            <person name="Natvig D.O."/>
            <person name="Lalanne C."/>
            <person name="Gautier V."/>
            <person name="Ament-Velasquez S.L."/>
            <person name="Kruys A."/>
            <person name="Hutchinson M.I."/>
            <person name="Powell A.J."/>
            <person name="Barry K."/>
            <person name="Miller A.N."/>
            <person name="Grigoriev I.V."/>
            <person name="Debuchy R."/>
            <person name="Gladieux P."/>
            <person name="Hiltunen Thoren M."/>
            <person name="Johannesson H."/>
        </authorList>
    </citation>
    <scope>NUCLEOTIDE SEQUENCE</scope>
    <source>
        <strain evidence="8">CBS 955.72</strain>
    </source>
</reference>
<feature type="transmembrane region" description="Helical" evidence="6">
    <location>
        <begin position="250"/>
        <end position="268"/>
    </location>
</feature>
<evidence type="ECO:0000259" key="7">
    <source>
        <dbReference type="Pfam" id="PF20684"/>
    </source>
</evidence>
<dbReference type="PANTHER" id="PTHR33048">
    <property type="entry name" value="PTH11-LIKE INTEGRAL MEMBRANE PROTEIN (AFU_ORTHOLOGUE AFUA_5G11245)"/>
    <property type="match status" value="1"/>
</dbReference>
<evidence type="ECO:0000256" key="4">
    <source>
        <dbReference type="ARBA" id="ARBA00023136"/>
    </source>
</evidence>
<evidence type="ECO:0000313" key="9">
    <source>
        <dbReference type="Proteomes" id="UP001275084"/>
    </source>
</evidence>
<gene>
    <name evidence="8" type="ORF">B0T25DRAFT_546830</name>
</gene>
<dbReference type="InterPro" id="IPR049326">
    <property type="entry name" value="Rhodopsin_dom_fungi"/>
</dbReference>
<evidence type="ECO:0000256" key="6">
    <source>
        <dbReference type="SAM" id="Phobius"/>
    </source>
</evidence>
<dbReference type="InterPro" id="IPR052337">
    <property type="entry name" value="SAT4-like"/>
</dbReference>
<feature type="transmembrane region" description="Helical" evidence="6">
    <location>
        <begin position="174"/>
        <end position="196"/>
    </location>
</feature>
<reference evidence="8" key="2">
    <citation type="submission" date="2023-06" db="EMBL/GenBank/DDBJ databases">
        <authorList>
            <consortium name="Lawrence Berkeley National Laboratory"/>
            <person name="Haridas S."/>
            <person name="Hensen N."/>
            <person name="Bonometti L."/>
            <person name="Westerberg I."/>
            <person name="Brannstrom I.O."/>
            <person name="Guillou S."/>
            <person name="Cros-Aarteil S."/>
            <person name="Calhoun S."/>
            <person name="Kuo A."/>
            <person name="Mondo S."/>
            <person name="Pangilinan J."/>
            <person name="Riley R."/>
            <person name="Labutti K."/>
            <person name="Andreopoulos B."/>
            <person name="Lipzen A."/>
            <person name="Chen C."/>
            <person name="Yanf M."/>
            <person name="Daum C."/>
            <person name="Ng V."/>
            <person name="Clum A."/>
            <person name="Steindorff A."/>
            <person name="Ohm R."/>
            <person name="Martin F."/>
            <person name="Silar P."/>
            <person name="Natvig D."/>
            <person name="Lalanne C."/>
            <person name="Gautier V."/>
            <person name="Ament-Velasquez S.L."/>
            <person name="Kruys A."/>
            <person name="Hutchinson M.I."/>
            <person name="Powell A.J."/>
            <person name="Barry K."/>
            <person name="Miller A.N."/>
            <person name="Grigoriev I.V."/>
            <person name="Debuchy R."/>
            <person name="Gladieux P."/>
            <person name="Thoren M.H."/>
            <person name="Johannesson H."/>
        </authorList>
    </citation>
    <scope>NUCLEOTIDE SEQUENCE</scope>
    <source>
        <strain evidence="8">CBS 955.72</strain>
    </source>
</reference>
<keyword evidence="2 6" id="KW-0812">Transmembrane</keyword>
<keyword evidence="4 6" id="KW-0472">Membrane</keyword>
<keyword evidence="9" id="KW-1185">Reference proteome</keyword>
<feature type="transmembrane region" description="Helical" evidence="6">
    <location>
        <begin position="208"/>
        <end position="230"/>
    </location>
</feature>
<accession>A0AAJ0HDS0</accession>
<feature type="domain" description="Rhodopsin" evidence="7">
    <location>
        <begin position="33"/>
        <end position="274"/>
    </location>
</feature>
<comment type="similarity">
    <text evidence="5">Belongs to the SAT4 family.</text>
</comment>
<evidence type="ECO:0000256" key="1">
    <source>
        <dbReference type="ARBA" id="ARBA00004141"/>
    </source>
</evidence>
<feature type="transmembrane region" description="Helical" evidence="6">
    <location>
        <begin position="128"/>
        <end position="154"/>
    </location>
</feature>
<dbReference type="AlphaFoldDB" id="A0AAJ0HDS0"/>
<dbReference type="Pfam" id="PF20684">
    <property type="entry name" value="Fung_rhodopsin"/>
    <property type="match status" value="1"/>
</dbReference>
<dbReference type="EMBL" id="JAUIQD010000005">
    <property type="protein sequence ID" value="KAK3348932.1"/>
    <property type="molecule type" value="Genomic_DNA"/>
</dbReference>
<evidence type="ECO:0000256" key="3">
    <source>
        <dbReference type="ARBA" id="ARBA00022989"/>
    </source>
</evidence>
<proteinExistence type="inferred from homology"/>